<name>A0A031K1F2_9SPHN</name>
<dbReference type="PATRIC" id="fig|158500.4.peg.1970"/>
<keyword evidence="1" id="KW-0223">Dioxygenase</keyword>
<gene>
    <name evidence="1" type="ORF">BV97_01929</name>
</gene>
<reference evidence="1 2" key="1">
    <citation type="submission" date="2014-03" db="EMBL/GenBank/DDBJ databases">
        <title>Whole genome sequence of Novosphingobium resinovorum KF1.</title>
        <authorList>
            <person name="Gan H.M."/>
            <person name="Gan H.Y."/>
            <person name="Chew T.H."/>
            <person name="Savka M.A."/>
        </authorList>
    </citation>
    <scope>NUCLEOTIDE SEQUENCE [LARGE SCALE GENOMIC DNA]</scope>
    <source>
        <strain evidence="1 2">KF1</strain>
    </source>
</reference>
<protein>
    <submittedName>
        <fullName evidence="1">Phytanoyl-CoA dioxygenase</fullName>
    </submittedName>
</protein>
<comment type="caution">
    <text evidence="1">The sequence shown here is derived from an EMBL/GenBank/DDBJ whole genome shotgun (WGS) entry which is preliminary data.</text>
</comment>
<keyword evidence="1" id="KW-0560">Oxidoreductase</keyword>
<organism evidence="1 2">
    <name type="scientific">Novosphingobium resinovorum</name>
    <dbReference type="NCBI Taxonomy" id="158500"/>
    <lineage>
        <taxon>Bacteria</taxon>
        <taxon>Pseudomonadati</taxon>
        <taxon>Pseudomonadota</taxon>
        <taxon>Alphaproteobacteria</taxon>
        <taxon>Sphingomonadales</taxon>
        <taxon>Sphingomonadaceae</taxon>
        <taxon>Novosphingobium</taxon>
    </lineage>
</organism>
<proteinExistence type="predicted"/>
<evidence type="ECO:0000313" key="1">
    <source>
        <dbReference type="EMBL" id="EZP82432.1"/>
    </source>
</evidence>
<dbReference type="GO" id="GO:0016706">
    <property type="term" value="F:2-oxoglutarate-dependent dioxygenase activity"/>
    <property type="evidence" value="ECO:0007669"/>
    <property type="project" value="UniProtKB-ARBA"/>
</dbReference>
<dbReference type="InterPro" id="IPR008775">
    <property type="entry name" value="Phytyl_CoA_dOase-like"/>
</dbReference>
<dbReference type="Gene3D" id="2.60.120.620">
    <property type="entry name" value="q2cbj1_9rhob like domain"/>
    <property type="match status" value="1"/>
</dbReference>
<dbReference type="Pfam" id="PF05721">
    <property type="entry name" value="PhyH"/>
    <property type="match status" value="1"/>
</dbReference>
<dbReference type="SUPFAM" id="SSF51197">
    <property type="entry name" value="Clavaminate synthase-like"/>
    <property type="match status" value="1"/>
</dbReference>
<sequence length="152" mass="16929">MNALAPSRPSPETWAHRLLRDGYCIIPDVLSSSVVTGLEADLDPAFAATPLCQGRFYGERTRRSCSLLKHSPHMSAMVMNAIIIDIIETVSENACDRIQLVAQAIEIHPGEARQVPHRDHDMWQGAKGAHEYLVNVNVMWPLTPFIDEMARA</sequence>
<evidence type="ECO:0000313" key="2">
    <source>
        <dbReference type="Proteomes" id="UP000024329"/>
    </source>
</evidence>
<dbReference type="eggNOG" id="COG5285">
    <property type="taxonomic scope" value="Bacteria"/>
</dbReference>
<accession>A0A031K1F2</accession>
<dbReference type="AlphaFoldDB" id="A0A031K1F2"/>
<dbReference type="Proteomes" id="UP000024329">
    <property type="component" value="Unassembled WGS sequence"/>
</dbReference>
<dbReference type="RefSeq" id="WP_081798985.1">
    <property type="nucleotide sequence ID" value="NZ_JFYZ01000008.1"/>
</dbReference>
<dbReference type="EMBL" id="JFYZ01000008">
    <property type="protein sequence ID" value="EZP82432.1"/>
    <property type="molecule type" value="Genomic_DNA"/>
</dbReference>